<dbReference type="Gene3D" id="2.10.90.10">
    <property type="entry name" value="Cystine-knot cytokines"/>
    <property type="match status" value="1"/>
</dbReference>
<dbReference type="SUPFAM" id="SSF57501">
    <property type="entry name" value="Cystine-knot cytokines"/>
    <property type="match status" value="1"/>
</dbReference>
<organism evidence="6 7">
    <name type="scientific">Stichopus japonicus</name>
    <name type="common">Sea cucumber</name>
    <dbReference type="NCBI Taxonomy" id="307972"/>
    <lineage>
        <taxon>Eukaryota</taxon>
        <taxon>Metazoa</taxon>
        <taxon>Echinodermata</taxon>
        <taxon>Eleutherozoa</taxon>
        <taxon>Echinozoa</taxon>
        <taxon>Holothuroidea</taxon>
        <taxon>Aspidochirotacea</taxon>
        <taxon>Aspidochirotida</taxon>
        <taxon>Stichopodidae</taxon>
        <taxon>Apostichopus</taxon>
    </lineage>
</organism>
<proteinExistence type="inferred from homology"/>
<comment type="similarity">
    <text evidence="2">Belongs to the IL-17 family.</text>
</comment>
<dbReference type="OrthoDB" id="6038945at2759"/>
<keyword evidence="4 5" id="KW-0732">Signal</keyword>
<dbReference type="AlphaFoldDB" id="A0A2G8K3E2"/>
<evidence type="ECO:0000313" key="7">
    <source>
        <dbReference type="Proteomes" id="UP000230750"/>
    </source>
</evidence>
<evidence type="ECO:0000313" key="6">
    <source>
        <dbReference type="EMBL" id="PIK42521.1"/>
    </source>
</evidence>
<evidence type="ECO:0000256" key="3">
    <source>
        <dbReference type="ARBA" id="ARBA00022525"/>
    </source>
</evidence>
<feature type="signal peptide" evidence="5">
    <location>
        <begin position="1"/>
        <end position="19"/>
    </location>
</feature>
<sequence length="190" mass="22037">MRRFIYLLVLLISFNLSLAMKIPLTETSQNFSGYEASNQQIITENGERETNLQRYVRNVDSATCEEPTELELRELLHDAVYVTRVGQLNTEDEYERLMTSIRRIEDSSQHCPLLHVLSGVPLNRRTSCPWVEITDYNITRFPREITYAVCACQNCIDMREASGFTANDCRHVYVEQPMLIRGECLNNVYS</sequence>
<evidence type="ECO:0000256" key="1">
    <source>
        <dbReference type="ARBA" id="ARBA00004613"/>
    </source>
</evidence>
<dbReference type="Proteomes" id="UP000230750">
    <property type="component" value="Unassembled WGS sequence"/>
</dbReference>
<name>A0A2G8K3E2_STIJA</name>
<keyword evidence="3" id="KW-0964">Secreted</keyword>
<protein>
    <submittedName>
        <fullName evidence="6">Putative interleukin 17-like protein</fullName>
    </submittedName>
</protein>
<comment type="subcellular location">
    <subcellularLocation>
        <location evidence="1">Secreted</location>
    </subcellularLocation>
</comment>
<dbReference type="EMBL" id="MRZV01000927">
    <property type="protein sequence ID" value="PIK42521.1"/>
    <property type="molecule type" value="Genomic_DNA"/>
</dbReference>
<comment type="caution">
    <text evidence="6">The sequence shown here is derived from an EMBL/GenBank/DDBJ whole genome shotgun (WGS) entry which is preliminary data.</text>
</comment>
<reference evidence="6 7" key="1">
    <citation type="journal article" date="2017" name="PLoS Biol.">
        <title>The sea cucumber genome provides insights into morphological evolution and visceral regeneration.</title>
        <authorList>
            <person name="Zhang X."/>
            <person name="Sun L."/>
            <person name="Yuan J."/>
            <person name="Sun Y."/>
            <person name="Gao Y."/>
            <person name="Zhang L."/>
            <person name="Li S."/>
            <person name="Dai H."/>
            <person name="Hamel J.F."/>
            <person name="Liu C."/>
            <person name="Yu Y."/>
            <person name="Liu S."/>
            <person name="Lin W."/>
            <person name="Guo K."/>
            <person name="Jin S."/>
            <person name="Xu P."/>
            <person name="Storey K.B."/>
            <person name="Huan P."/>
            <person name="Zhang T."/>
            <person name="Zhou Y."/>
            <person name="Zhang J."/>
            <person name="Lin C."/>
            <person name="Li X."/>
            <person name="Xing L."/>
            <person name="Huo D."/>
            <person name="Sun M."/>
            <person name="Wang L."/>
            <person name="Mercier A."/>
            <person name="Li F."/>
            <person name="Yang H."/>
            <person name="Xiang J."/>
        </authorList>
    </citation>
    <scope>NUCLEOTIDE SEQUENCE [LARGE SCALE GENOMIC DNA]</scope>
    <source>
        <strain evidence="6">Shaxun</strain>
        <tissue evidence="6">Muscle</tissue>
    </source>
</reference>
<keyword evidence="7" id="KW-1185">Reference proteome</keyword>
<dbReference type="InterPro" id="IPR010345">
    <property type="entry name" value="IL-17_fam"/>
</dbReference>
<gene>
    <name evidence="6" type="ORF">BSL78_20623</name>
</gene>
<evidence type="ECO:0000256" key="2">
    <source>
        <dbReference type="ARBA" id="ARBA00007236"/>
    </source>
</evidence>
<dbReference type="GO" id="GO:0005125">
    <property type="term" value="F:cytokine activity"/>
    <property type="evidence" value="ECO:0007669"/>
    <property type="project" value="InterPro"/>
</dbReference>
<accession>A0A2G8K3E2</accession>
<dbReference type="InterPro" id="IPR029034">
    <property type="entry name" value="Cystine-knot_cytokine"/>
</dbReference>
<dbReference type="GO" id="GO:0005576">
    <property type="term" value="C:extracellular region"/>
    <property type="evidence" value="ECO:0007669"/>
    <property type="project" value="UniProtKB-SubCell"/>
</dbReference>
<evidence type="ECO:0000256" key="4">
    <source>
        <dbReference type="ARBA" id="ARBA00022729"/>
    </source>
</evidence>
<dbReference type="Pfam" id="PF06083">
    <property type="entry name" value="IL17"/>
    <property type="match status" value="1"/>
</dbReference>
<evidence type="ECO:0000256" key="5">
    <source>
        <dbReference type="SAM" id="SignalP"/>
    </source>
</evidence>
<feature type="chain" id="PRO_5013762152" evidence="5">
    <location>
        <begin position="20"/>
        <end position="190"/>
    </location>
</feature>